<feature type="domain" description="HTH cro/C1-type" evidence="2">
    <location>
        <begin position="8"/>
        <end position="62"/>
    </location>
</feature>
<sequence>MADIGENLKKARKAAGIRQEDAANKVGMLRVTLSSIESGKRKVSTDELVKFASLYKVDPDVLLEYSADNDEATKRRLSKYLQLITMQEKFLHLSDGDKQEVLDIIDIKLKKRKG</sequence>
<protein>
    <submittedName>
        <fullName evidence="3">Helix-turn-helix domain-containing protein</fullName>
    </submittedName>
</protein>
<dbReference type="EMBL" id="FMUR01000010">
    <property type="protein sequence ID" value="SCY23849.1"/>
    <property type="molecule type" value="Genomic_DNA"/>
</dbReference>
<keyword evidence="1" id="KW-0238">DNA-binding</keyword>
<reference evidence="4" key="1">
    <citation type="submission" date="2016-10" db="EMBL/GenBank/DDBJ databases">
        <authorList>
            <person name="Varghese N."/>
            <person name="Submissions S."/>
        </authorList>
    </citation>
    <scope>NUCLEOTIDE SEQUENCE [LARGE SCALE GENOMIC DNA]</scope>
    <source>
        <strain evidence="4">XBD2006</strain>
    </source>
</reference>
<keyword evidence="4" id="KW-1185">Reference proteome</keyword>
<dbReference type="PANTHER" id="PTHR46558:SF11">
    <property type="entry name" value="HTH-TYPE TRANSCRIPTIONAL REGULATOR XRE"/>
    <property type="match status" value="1"/>
</dbReference>
<dbReference type="RefSeq" id="WP_074462454.1">
    <property type="nucleotide sequence ID" value="NZ_FMUR01000010.1"/>
</dbReference>
<dbReference type="GO" id="GO:0003677">
    <property type="term" value="F:DNA binding"/>
    <property type="evidence" value="ECO:0007669"/>
    <property type="project" value="UniProtKB-KW"/>
</dbReference>
<dbReference type="CDD" id="cd00093">
    <property type="entry name" value="HTH_XRE"/>
    <property type="match status" value="1"/>
</dbReference>
<evidence type="ECO:0000313" key="4">
    <source>
        <dbReference type="Proteomes" id="UP000183047"/>
    </source>
</evidence>
<gene>
    <name evidence="3" type="ORF">SAMN02910451_01876</name>
</gene>
<dbReference type="SMART" id="SM00530">
    <property type="entry name" value="HTH_XRE"/>
    <property type="match status" value="1"/>
</dbReference>
<evidence type="ECO:0000313" key="3">
    <source>
        <dbReference type="EMBL" id="SCY23849.1"/>
    </source>
</evidence>
<evidence type="ECO:0000256" key="1">
    <source>
        <dbReference type="ARBA" id="ARBA00023125"/>
    </source>
</evidence>
<dbReference type="PANTHER" id="PTHR46558">
    <property type="entry name" value="TRACRIPTIONAL REGULATORY PROTEIN-RELATED-RELATED"/>
    <property type="match status" value="1"/>
</dbReference>
<dbReference type="AlphaFoldDB" id="A0A1G5EA40"/>
<dbReference type="Proteomes" id="UP000183047">
    <property type="component" value="Unassembled WGS sequence"/>
</dbReference>
<name>A0A1G5EA40_9FIRM</name>
<dbReference type="PROSITE" id="PS50943">
    <property type="entry name" value="HTH_CROC1"/>
    <property type="match status" value="1"/>
</dbReference>
<dbReference type="Pfam" id="PF01381">
    <property type="entry name" value="HTH_3"/>
    <property type="match status" value="1"/>
</dbReference>
<evidence type="ECO:0000259" key="2">
    <source>
        <dbReference type="PROSITE" id="PS50943"/>
    </source>
</evidence>
<dbReference type="SUPFAM" id="SSF47413">
    <property type="entry name" value="lambda repressor-like DNA-binding domains"/>
    <property type="match status" value="1"/>
</dbReference>
<dbReference type="OrthoDB" id="2735991at2"/>
<dbReference type="InterPro" id="IPR001387">
    <property type="entry name" value="Cro/C1-type_HTH"/>
</dbReference>
<organism evidence="3 4">
    <name type="scientific">Butyrivibrio hungatei</name>
    <dbReference type="NCBI Taxonomy" id="185008"/>
    <lineage>
        <taxon>Bacteria</taxon>
        <taxon>Bacillati</taxon>
        <taxon>Bacillota</taxon>
        <taxon>Clostridia</taxon>
        <taxon>Lachnospirales</taxon>
        <taxon>Lachnospiraceae</taxon>
        <taxon>Butyrivibrio</taxon>
    </lineage>
</organism>
<accession>A0A1G5EA40</accession>
<dbReference type="Gene3D" id="1.10.260.40">
    <property type="entry name" value="lambda repressor-like DNA-binding domains"/>
    <property type="match status" value="1"/>
</dbReference>
<proteinExistence type="predicted"/>
<dbReference type="InterPro" id="IPR010982">
    <property type="entry name" value="Lambda_DNA-bd_dom_sf"/>
</dbReference>